<feature type="transmembrane region" description="Helical" evidence="1">
    <location>
        <begin position="342"/>
        <end position="359"/>
    </location>
</feature>
<dbReference type="PANTHER" id="PTHR48079:SF6">
    <property type="entry name" value="NAD(P)-BINDING DOMAIN-CONTAINING PROTEIN-RELATED"/>
    <property type="match status" value="1"/>
</dbReference>
<sequence>MKILITGASGFIGKKLVRFLLDKKISVRVMSRNLESLDNLEHNNLEKIKADAQDYKQVLRALKGIDVAYYLIHSMEGKSKDWKRFANLDKRIAKNFADAATECNVKRIIYVGGLASNPDNEMSKHMSSRQEVGEILKTSKAKVTVFRASVILGKGGGGFEMMRYLVERLPIMVCPKWVLTKLQPIYIDDVILYLYESLNVKETEARTFDIGGPDILEYREMMKKYGKMNNKFIIMIIIPFLSLRFTSYWVDLVTPIRASLARPLVEGLKNQSIMTEKSIMDLIPIPLKGVDESLKLTSYEKDKEELTKKENYLSYLLIILGITGILHYFIDQRLMTMQPLTGIVTLVWLTVIGIGYFFVRKRAKLGALLAGIVGWTAALFWLTDTMYLISYLPKIGPYQVSKGMTILGSFPDVNTSILNIIGLCVVAVLLVVAHFTFYDKEIYTTQL</sequence>
<dbReference type="InterPro" id="IPR051783">
    <property type="entry name" value="NAD(P)-dependent_oxidoreduct"/>
</dbReference>
<accession>A0A075GWB8</accession>
<dbReference type="EMBL" id="KF900819">
    <property type="protein sequence ID" value="AIF08064.1"/>
    <property type="molecule type" value="Genomic_DNA"/>
</dbReference>
<dbReference type="SUPFAM" id="SSF51735">
    <property type="entry name" value="NAD(P)-binding Rossmann-fold domains"/>
    <property type="match status" value="1"/>
</dbReference>
<protein>
    <submittedName>
        <fullName evidence="3">NAD dependent epimerase/dehydratase family protein</fullName>
    </submittedName>
</protein>
<reference evidence="3" key="1">
    <citation type="journal article" date="2014" name="Genome Biol. Evol.">
        <title>Pangenome evidence for extensive interdomain horizontal transfer affecting lineage core and shell genes in uncultured planktonic thaumarchaeota and euryarchaeota.</title>
        <authorList>
            <person name="Deschamps P."/>
            <person name="Zivanovic Y."/>
            <person name="Moreira D."/>
            <person name="Rodriguez-Valera F."/>
            <person name="Lopez-Garcia P."/>
        </authorList>
    </citation>
    <scope>NUCLEOTIDE SEQUENCE</scope>
</reference>
<feature type="transmembrane region" description="Helical" evidence="1">
    <location>
        <begin position="312"/>
        <end position="330"/>
    </location>
</feature>
<dbReference type="PANTHER" id="PTHR48079">
    <property type="entry name" value="PROTEIN YEEZ"/>
    <property type="match status" value="1"/>
</dbReference>
<dbReference type="GO" id="GO:0005737">
    <property type="term" value="C:cytoplasm"/>
    <property type="evidence" value="ECO:0007669"/>
    <property type="project" value="TreeGrafter"/>
</dbReference>
<evidence type="ECO:0000256" key="1">
    <source>
        <dbReference type="SAM" id="Phobius"/>
    </source>
</evidence>
<name>A0A075GWB8_9ARCH</name>
<feature type="transmembrane region" description="Helical" evidence="1">
    <location>
        <begin position="365"/>
        <end position="392"/>
    </location>
</feature>
<dbReference type="GO" id="GO:0004029">
    <property type="term" value="F:aldehyde dehydrogenase (NAD+) activity"/>
    <property type="evidence" value="ECO:0007669"/>
    <property type="project" value="TreeGrafter"/>
</dbReference>
<proteinExistence type="predicted"/>
<dbReference type="InterPro" id="IPR016040">
    <property type="entry name" value="NAD(P)-bd_dom"/>
</dbReference>
<evidence type="ECO:0000313" key="3">
    <source>
        <dbReference type="EMBL" id="AIF08064.1"/>
    </source>
</evidence>
<evidence type="ECO:0000259" key="2">
    <source>
        <dbReference type="Pfam" id="PF13460"/>
    </source>
</evidence>
<organism evidence="3">
    <name type="scientific">uncultured marine thaumarchaeote KM3_26_F01</name>
    <dbReference type="NCBI Taxonomy" id="1456108"/>
    <lineage>
        <taxon>Archaea</taxon>
        <taxon>Nitrososphaerota</taxon>
        <taxon>environmental samples</taxon>
    </lineage>
</organism>
<keyword evidence="1" id="KW-0472">Membrane</keyword>
<dbReference type="InterPro" id="IPR036291">
    <property type="entry name" value="NAD(P)-bd_dom_sf"/>
</dbReference>
<keyword evidence="1" id="KW-1133">Transmembrane helix</keyword>
<dbReference type="Gene3D" id="3.40.50.720">
    <property type="entry name" value="NAD(P)-binding Rossmann-like Domain"/>
    <property type="match status" value="1"/>
</dbReference>
<dbReference type="Pfam" id="PF13460">
    <property type="entry name" value="NAD_binding_10"/>
    <property type="match status" value="1"/>
</dbReference>
<feature type="transmembrane region" description="Helical" evidence="1">
    <location>
        <begin position="413"/>
        <end position="437"/>
    </location>
</feature>
<dbReference type="AlphaFoldDB" id="A0A075GWB8"/>
<feature type="transmembrane region" description="Helical" evidence="1">
    <location>
        <begin position="232"/>
        <end position="250"/>
    </location>
</feature>
<keyword evidence="1" id="KW-0812">Transmembrane</keyword>
<feature type="domain" description="NAD(P)-binding" evidence="2">
    <location>
        <begin position="7"/>
        <end position="149"/>
    </location>
</feature>